<keyword evidence="4" id="KW-1185">Reference proteome</keyword>
<dbReference type="Gene3D" id="3.40.50.970">
    <property type="match status" value="1"/>
</dbReference>
<feature type="domain" description="Thiamine pyrophosphate enzyme N-terminal TPP-binding" evidence="2">
    <location>
        <begin position="17"/>
        <end position="132"/>
    </location>
</feature>
<dbReference type="PANTHER" id="PTHR18968:SF13">
    <property type="entry name" value="ACETOLACTATE SYNTHASE CATALYTIC SUBUNIT, MITOCHONDRIAL"/>
    <property type="match status" value="1"/>
</dbReference>
<dbReference type="GO" id="GO:0003984">
    <property type="term" value="F:acetolactate synthase activity"/>
    <property type="evidence" value="ECO:0007669"/>
    <property type="project" value="TreeGrafter"/>
</dbReference>
<dbReference type="AlphaFoldDB" id="W4RMV3"/>
<dbReference type="GO" id="GO:0030976">
    <property type="term" value="F:thiamine pyrophosphate binding"/>
    <property type="evidence" value="ECO:0007669"/>
    <property type="project" value="InterPro"/>
</dbReference>
<dbReference type="FunFam" id="3.40.50.970:FF:000007">
    <property type="entry name" value="Acetolactate synthase"/>
    <property type="match status" value="1"/>
</dbReference>
<organism evidence="3 4">
    <name type="scientific">Mesobacillus boroniphilus JCM 21738</name>
    <dbReference type="NCBI Taxonomy" id="1294265"/>
    <lineage>
        <taxon>Bacteria</taxon>
        <taxon>Bacillati</taxon>
        <taxon>Bacillota</taxon>
        <taxon>Bacilli</taxon>
        <taxon>Bacillales</taxon>
        <taxon>Bacillaceae</taxon>
        <taxon>Mesobacillus</taxon>
    </lineage>
</organism>
<reference evidence="3 4" key="1">
    <citation type="submission" date="2013-12" db="EMBL/GenBank/DDBJ databases">
        <title>NBRP : Genome information of microbial organism related human and environment.</title>
        <authorList>
            <person name="Hattori M."/>
            <person name="Oshima K."/>
            <person name="Inaba H."/>
            <person name="Suda W."/>
            <person name="Sakamoto M."/>
            <person name="Iino T."/>
            <person name="Kitahara M."/>
            <person name="Oshida Y."/>
            <person name="Iida T."/>
            <person name="Kudo T."/>
            <person name="Itoh T."/>
            <person name="Ahmed I."/>
            <person name="Ohkuma M."/>
        </authorList>
    </citation>
    <scope>NUCLEOTIDE SEQUENCE [LARGE SCALE GENOMIC DNA]</scope>
    <source>
        <strain evidence="3 4">JCM 21738</strain>
    </source>
</reference>
<comment type="caution">
    <text evidence="3">The sequence shown here is derived from an EMBL/GenBank/DDBJ whole genome shotgun (WGS) entry which is preliminary data.</text>
</comment>
<comment type="similarity">
    <text evidence="1">Belongs to the TPP enzyme family.</text>
</comment>
<dbReference type="GO" id="GO:0009099">
    <property type="term" value="P:L-valine biosynthetic process"/>
    <property type="evidence" value="ECO:0007669"/>
    <property type="project" value="TreeGrafter"/>
</dbReference>
<proteinExistence type="inferred from homology"/>
<dbReference type="InterPro" id="IPR029061">
    <property type="entry name" value="THDP-binding"/>
</dbReference>
<dbReference type="GO" id="GO:0005948">
    <property type="term" value="C:acetolactate synthase complex"/>
    <property type="evidence" value="ECO:0007669"/>
    <property type="project" value="TreeGrafter"/>
</dbReference>
<evidence type="ECO:0000259" key="2">
    <source>
        <dbReference type="Pfam" id="PF02776"/>
    </source>
</evidence>
<dbReference type="GO" id="GO:0009097">
    <property type="term" value="P:isoleucine biosynthetic process"/>
    <property type="evidence" value="ECO:0007669"/>
    <property type="project" value="TreeGrafter"/>
</dbReference>
<dbReference type="GO" id="GO:0050660">
    <property type="term" value="F:flavin adenine dinucleotide binding"/>
    <property type="evidence" value="ECO:0007669"/>
    <property type="project" value="TreeGrafter"/>
</dbReference>
<sequence>MEAKEPMVTVETEEMNMNGADLFIQALKQDGVELLFGYPGGAVLGIYDALHRSPINHVLARHEQGAIHAAEGYARVSGKPGVVIATSGPGATNVVTGIADAMMDSLPLVIFTGQVASKVIGTDAFQEADIVGMTM</sequence>
<dbReference type="PANTHER" id="PTHR18968">
    <property type="entry name" value="THIAMINE PYROPHOSPHATE ENZYMES"/>
    <property type="match status" value="1"/>
</dbReference>
<dbReference type="SUPFAM" id="SSF52518">
    <property type="entry name" value="Thiamin diphosphate-binding fold (THDP-binding)"/>
    <property type="match status" value="1"/>
</dbReference>
<dbReference type="CDD" id="cd07035">
    <property type="entry name" value="TPP_PYR_POX_like"/>
    <property type="match status" value="1"/>
</dbReference>
<dbReference type="eggNOG" id="COG0028">
    <property type="taxonomic scope" value="Bacteria"/>
</dbReference>
<dbReference type="Proteomes" id="UP000018949">
    <property type="component" value="Unassembled WGS sequence"/>
</dbReference>
<gene>
    <name evidence="3" type="ORF">JCM21738_2606</name>
</gene>
<protein>
    <submittedName>
        <fullName evidence="3">Acetolactate synthase large subunit</fullName>
    </submittedName>
</protein>
<dbReference type="InterPro" id="IPR045229">
    <property type="entry name" value="TPP_enz"/>
</dbReference>
<evidence type="ECO:0000313" key="4">
    <source>
        <dbReference type="Proteomes" id="UP000018949"/>
    </source>
</evidence>
<evidence type="ECO:0000256" key="1">
    <source>
        <dbReference type="ARBA" id="ARBA00007812"/>
    </source>
</evidence>
<name>W4RMV3_9BACI</name>
<dbReference type="InterPro" id="IPR012001">
    <property type="entry name" value="Thiamin_PyroP_enz_TPP-bd_dom"/>
</dbReference>
<dbReference type="Pfam" id="PF02776">
    <property type="entry name" value="TPP_enzyme_N"/>
    <property type="match status" value="1"/>
</dbReference>
<accession>W4RMV3</accession>
<evidence type="ECO:0000313" key="3">
    <source>
        <dbReference type="EMBL" id="GAE45765.1"/>
    </source>
</evidence>
<dbReference type="EMBL" id="BAUW01000029">
    <property type="protein sequence ID" value="GAE45765.1"/>
    <property type="molecule type" value="Genomic_DNA"/>
</dbReference>